<dbReference type="RefSeq" id="WP_003382220.1">
    <property type="nucleotide sequence ID" value="NZ_AP019411.1"/>
</dbReference>
<evidence type="ECO:0000256" key="4">
    <source>
        <dbReference type="ARBA" id="ARBA00022840"/>
    </source>
</evidence>
<dbReference type="InterPro" id="IPR003439">
    <property type="entry name" value="ABC_transporter-like_ATP-bd"/>
</dbReference>
<dbReference type="PROSITE" id="PS00211">
    <property type="entry name" value="ABC_TRANSPORTER_1"/>
    <property type="match status" value="1"/>
</dbReference>
<dbReference type="InterPro" id="IPR003593">
    <property type="entry name" value="AAA+_ATPase"/>
</dbReference>
<dbReference type="InterPro" id="IPR029439">
    <property type="entry name" value="Wzt_C"/>
</dbReference>
<dbReference type="Pfam" id="PF00005">
    <property type="entry name" value="ABC_tran"/>
    <property type="match status" value="1"/>
</dbReference>
<dbReference type="Gene3D" id="2.70.50.60">
    <property type="entry name" value="abc- transporter (atp binding component) like domain"/>
    <property type="match status" value="1"/>
</dbReference>
<dbReference type="GO" id="GO:0005524">
    <property type="term" value="F:ATP binding"/>
    <property type="evidence" value="ECO:0007669"/>
    <property type="project" value="UniProtKB-KW"/>
</dbReference>
<dbReference type="CDD" id="cd03220">
    <property type="entry name" value="ABC_KpsT_Wzt"/>
    <property type="match status" value="1"/>
</dbReference>
<dbReference type="Proteomes" id="UP000247480">
    <property type="component" value="Unassembled WGS sequence"/>
</dbReference>
<dbReference type="SMART" id="SM00382">
    <property type="entry name" value="AAA"/>
    <property type="match status" value="1"/>
</dbReference>
<dbReference type="CDD" id="cd10147">
    <property type="entry name" value="Wzt_C-like"/>
    <property type="match status" value="1"/>
</dbReference>
<comment type="caution">
    <text evidence="5">The sequence shown here is derived from an EMBL/GenBank/DDBJ whole genome shotgun (WGS) entry which is preliminary data.</text>
</comment>
<evidence type="ECO:0000256" key="2">
    <source>
        <dbReference type="ARBA" id="ARBA00022448"/>
    </source>
</evidence>
<proteinExistence type="inferred from homology"/>
<dbReference type="InterPro" id="IPR050683">
    <property type="entry name" value="Bact_Polysacc_Export_ATP-bd"/>
</dbReference>
<evidence type="ECO:0000313" key="5">
    <source>
        <dbReference type="EMBL" id="GBH08002.1"/>
    </source>
</evidence>
<dbReference type="PANTHER" id="PTHR46743:SF2">
    <property type="entry name" value="TEICHOIC ACIDS EXPORT ATP-BINDING PROTEIN TAGH"/>
    <property type="match status" value="1"/>
</dbReference>
<keyword evidence="2" id="KW-0813">Transport</keyword>
<evidence type="ECO:0000256" key="3">
    <source>
        <dbReference type="ARBA" id="ARBA00022741"/>
    </source>
</evidence>
<keyword evidence="4" id="KW-0067">ATP-binding</keyword>
<dbReference type="InterPro" id="IPR027417">
    <property type="entry name" value="P-loop_NTPase"/>
</dbReference>
<dbReference type="GO" id="GO:0016020">
    <property type="term" value="C:membrane"/>
    <property type="evidence" value="ECO:0007669"/>
    <property type="project" value="InterPro"/>
</dbReference>
<gene>
    <name evidence="5" type="ORF">KPSA1_01368</name>
</gene>
<evidence type="ECO:0000313" key="6">
    <source>
        <dbReference type="Proteomes" id="UP000247480"/>
    </source>
</evidence>
<sequence length="405" mass="44288">MSLLSVKNLGKAYRVYASEFQRIGRWFGIPTKPSEEHWVLKHISFSIEPGEAIGIVGQNGAGKSTLLKMITGTLQPTEGNVQVNGRIAAILELGMGFTPDLTGRQNVFHAAGLMGFSGEQINEVIDEIEAFAEIGEYFDEPVRTYSSGMQMRVAFAVATAIRPEILIVDEALSVGDSYFQHKSFDRIREFQQQGTTLLIVSHDRGSIQALCNRAILLEKGTVIKDGKPEEVMDFYNALIAEKENATVQLRELEDGSVQTRSGSGEATIGPVSLHNAAGEHIEYVSVGEPVSLHINAQVNSAIPELVVGYLIKDRLGQPVYGTNTHHMGCKVADLQAGESLDYSFNFAANLGVGSYSVAVALHTTDSHLSRNYEWVDLTLVFNVVNISQNEFVGLAWLPPVVEFSR</sequence>
<dbReference type="Pfam" id="PF14524">
    <property type="entry name" value="Wzt_C"/>
    <property type="match status" value="1"/>
</dbReference>
<dbReference type="SUPFAM" id="SSF52540">
    <property type="entry name" value="P-loop containing nucleoside triphosphate hydrolases"/>
    <property type="match status" value="1"/>
</dbReference>
<evidence type="ECO:0000256" key="1">
    <source>
        <dbReference type="ARBA" id="ARBA00005417"/>
    </source>
</evidence>
<dbReference type="Gene3D" id="3.40.50.300">
    <property type="entry name" value="P-loop containing nucleotide triphosphate hydrolases"/>
    <property type="match status" value="1"/>
</dbReference>
<dbReference type="GO" id="GO:0016887">
    <property type="term" value="F:ATP hydrolysis activity"/>
    <property type="evidence" value="ECO:0007669"/>
    <property type="project" value="InterPro"/>
</dbReference>
<dbReference type="PROSITE" id="PS50893">
    <property type="entry name" value="ABC_TRANSPORTER_2"/>
    <property type="match status" value="1"/>
</dbReference>
<comment type="similarity">
    <text evidence="1">Belongs to the ABC transporter superfamily.</text>
</comment>
<keyword evidence="3" id="KW-0547">Nucleotide-binding</keyword>
<dbReference type="EMBL" id="BGJZ01000066">
    <property type="protein sequence ID" value="GBH08002.1"/>
    <property type="molecule type" value="Genomic_DNA"/>
</dbReference>
<dbReference type="InterPro" id="IPR015860">
    <property type="entry name" value="ABC_transpr_TagH-like"/>
</dbReference>
<accession>A0A2V0QFP0</accession>
<dbReference type="AlphaFoldDB" id="A0A2V0QFP0"/>
<name>A0A2V0QFP0_PSESF</name>
<dbReference type="PANTHER" id="PTHR46743">
    <property type="entry name" value="TEICHOIC ACIDS EXPORT ATP-BINDING PROTEIN TAGH"/>
    <property type="match status" value="1"/>
</dbReference>
<protein>
    <submittedName>
        <fullName evidence="5">ATPase component</fullName>
    </submittedName>
</protein>
<dbReference type="GO" id="GO:0140359">
    <property type="term" value="F:ABC-type transporter activity"/>
    <property type="evidence" value="ECO:0007669"/>
    <property type="project" value="InterPro"/>
</dbReference>
<organism evidence="5 6">
    <name type="scientific">Pseudomonas syringae pv. actinidiae</name>
    <dbReference type="NCBI Taxonomy" id="103796"/>
    <lineage>
        <taxon>Bacteria</taxon>
        <taxon>Pseudomonadati</taxon>
        <taxon>Pseudomonadota</taxon>
        <taxon>Gammaproteobacteria</taxon>
        <taxon>Pseudomonadales</taxon>
        <taxon>Pseudomonadaceae</taxon>
        <taxon>Pseudomonas</taxon>
        <taxon>Pseudomonas syringae</taxon>
    </lineage>
</organism>
<reference evidence="5 6" key="1">
    <citation type="submission" date="2018-04" db="EMBL/GenBank/DDBJ databases">
        <title>Draft genome sequence of Pseudomonas syringae pv. actinidiae biovar 1 strains isolated from kiwifruit in Kagawa prefecture.</title>
        <authorList>
            <person name="Tabuchi M."/>
            <person name="Saito M."/>
            <person name="Fujiwara S."/>
            <person name="Sasa N."/>
            <person name="Akimitsu K."/>
            <person name="Gomi K."/>
            <person name="Konishi-Sugita S."/>
            <person name="Hamano K."/>
            <person name="Kataoka I."/>
        </authorList>
    </citation>
    <scope>NUCLEOTIDE SEQUENCE [LARGE SCALE GENOMIC DNA]</scope>
    <source>
        <strain evidence="5 6">MAFF212206</strain>
    </source>
</reference>
<dbReference type="InterPro" id="IPR017871">
    <property type="entry name" value="ABC_transporter-like_CS"/>
</dbReference>